<evidence type="ECO:0000259" key="3">
    <source>
        <dbReference type="Pfam" id="PF03330"/>
    </source>
</evidence>
<dbReference type="Pfam" id="PF03330">
    <property type="entry name" value="DPBB_1"/>
    <property type="match status" value="1"/>
</dbReference>
<dbReference type="PANTHER" id="PTHR31836:SF24">
    <property type="entry name" value="RLPA-LIKE PROTEIN DOUBLE-PSI BETA-BARREL DOMAIN-CONTAINING PROTEIN"/>
    <property type="match status" value="1"/>
</dbReference>
<keyword evidence="1 2" id="KW-0732">Signal</keyword>
<dbReference type="InterPro" id="IPR051477">
    <property type="entry name" value="Expansin_CellWall"/>
</dbReference>
<evidence type="ECO:0000313" key="4">
    <source>
        <dbReference type="EMBL" id="KAL0565246.1"/>
    </source>
</evidence>
<keyword evidence="5" id="KW-1185">Reference proteome</keyword>
<feature type="domain" description="RlpA-like protein double-psi beta-barrel" evidence="3">
    <location>
        <begin position="27"/>
        <end position="122"/>
    </location>
</feature>
<dbReference type="Gene3D" id="2.40.40.10">
    <property type="entry name" value="RlpA-like domain"/>
    <property type="match status" value="1"/>
</dbReference>
<organism evidence="4 5">
    <name type="scientific">Marasmius crinis-equi</name>
    <dbReference type="NCBI Taxonomy" id="585013"/>
    <lineage>
        <taxon>Eukaryota</taxon>
        <taxon>Fungi</taxon>
        <taxon>Dikarya</taxon>
        <taxon>Basidiomycota</taxon>
        <taxon>Agaricomycotina</taxon>
        <taxon>Agaricomycetes</taxon>
        <taxon>Agaricomycetidae</taxon>
        <taxon>Agaricales</taxon>
        <taxon>Marasmiineae</taxon>
        <taxon>Marasmiaceae</taxon>
        <taxon>Marasmius</taxon>
    </lineage>
</organism>
<evidence type="ECO:0000256" key="1">
    <source>
        <dbReference type="ARBA" id="ARBA00022729"/>
    </source>
</evidence>
<evidence type="ECO:0000256" key="2">
    <source>
        <dbReference type="SAM" id="SignalP"/>
    </source>
</evidence>
<dbReference type="EMBL" id="JBAHYK010002352">
    <property type="protein sequence ID" value="KAL0565246.1"/>
    <property type="molecule type" value="Genomic_DNA"/>
</dbReference>
<protein>
    <recommendedName>
        <fullName evidence="3">RlpA-like protein double-psi beta-barrel domain-containing protein</fullName>
    </recommendedName>
</protein>
<dbReference type="Proteomes" id="UP001465976">
    <property type="component" value="Unassembled WGS sequence"/>
</dbReference>
<gene>
    <name evidence="4" type="ORF">V5O48_016782</name>
</gene>
<evidence type="ECO:0000313" key="5">
    <source>
        <dbReference type="Proteomes" id="UP001465976"/>
    </source>
</evidence>
<proteinExistence type="predicted"/>
<dbReference type="InterPro" id="IPR009009">
    <property type="entry name" value="RlpA-like_DPBB"/>
</dbReference>
<sequence>MVASLPLIALAVSTLSLVSAAGPIQTGGFATWFTQGGIAGACGQVHSDSDFIAAIDQARYGDLGAVSSLCGKQVSITNNNNGNSVTVTIVDACPTCSNSNSFDLSLGAFEAIGDLSDGRLPILDALIVTLNRSFVELRLELSPNDLSHVSSQTGV</sequence>
<dbReference type="SUPFAM" id="SSF50685">
    <property type="entry name" value="Barwin-like endoglucanases"/>
    <property type="match status" value="1"/>
</dbReference>
<dbReference type="CDD" id="cd22191">
    <property type="entry name" value="DPBB_RlpA_EXP_N-like"/>
    <property type="match status" value="1"/>
</dbReference>
<dbReference type="InterPro" id="IPR036908">
    <property type="entry name" value="RlpA-like_sf"/>
</dbReference>
<reference evidence="4 5" key="1">
    <citation type="submission" date="2024-02" db="EMBL/GenBank/DDBJ databases">
        <title>A draft genome for the cacao thread blight pathogen Marasmius crinis-equi.</title>
        <authorList>
            <person name="Cohen S.P."/>
            <person name="Baruah I.K."/>
            <person name="Amoako-Attah I."/>
            <person name="Bukari Y."/>
            <person name="Meinhardt L.W."/>
            <person name="Bailey B.A."/>
        </authorList>
    </citation>
    <scope>NUCLEOTIDE SEQUENCE [LARGE SCALE GENOMIC DNA]</scope>
    <source>
        <strain evidence="4 5">GH-76</strain>
    </source>
</reference>
<feature type="chain" id="PRO_5046972059" description="RlpA-like protein double-psi beta-barrel domain-containing protein" evidence="2">
    <location>
        <begin position="21"/>
        <end position="155"/>
    </location>
</feature>
<accession>A0ABR3EQS6</accession>
<feature type="signal peptide" evidence="2">
    <location>
        <begin position="1"/>
        <end position="20"/>
    </location>
</feature>
<name>A0ABR3EQS6_9AGAR</name>
<comment type="caution">
    <text evidence="4">The sequence shown here is derived from an EMBL/GenBank/DDBJ whole genome shotgun (WGS) entry which is preliminary data.</text>
</comment>
<dbReference type="PANTHER" id="PTHR31836">
    <property type="match status" value="1"/>
</dbReference>